<keyword evidence="4" id="KW-1133">Transmembrane helix</keyword>
<dbReference type="PANTHER" id="PTHR23508:SF10">
    <property type="entry name" value="CARBOXYLIC ACID TRANSPORTER PROTEIN HOMOLOG"/>
    <property type="match status" value="1"/>
</dbReference>
<comment type="subcellular location">
    <subcellularLocation>
        <location evidence="1">Cell membrane</location>
        <topology evidence="1">Multi-pass membrane protein</topology>
    </subcellularLocation>
</comment>
<dbReference type="AlphaFoldDB" id="A0A1S8LQ18"/>
<keyword evidence="5" id="KW-0472">Membrane</keyword>
<accession>A0A1S8LQ18</accession>
<protein>
    <submittedName>
        <fullName evidence="6">Metabolite transport protein CsbC</fullName>
    </submittedName>
</protein>
<keyword evidence="2" id="KW-0813">Transport</keyword>
<dbReference type="GO" id="GO:0046943">
    <property type="term" value="F:carboxylic acid transmembrane transporter activity"/>
    <property type="evidence" value="ECO:0007669"/>
    <property type="project" value="TreeGrafter"/>
</dbReference>
<proteinExistence type="predicted"/>
<evidence type="ECO:0000256" key="2">
    <source>
        <dbReference type="ARBA" id="ARBA00022448"/>
    </source>
</evidence>
<evidence type="ECO:0000256" key="5">
    <source>
        <dbReference type="ARBA" id="ARBA00023136"/>
    </source>
</evidence>
<dbReference type="GO" id="GO:0005886">
    <property type="term" value="C:plasma membrane"/>
    <property type="evidence" value="ECO:0007669"/>
    <property type="project" value="UniProtKB-SubCell"/>
</dbReference>
<dbReference type="PANTHER" id="PTHR23508">
    <property type="entry name" value="CARBOXYLIC ACID TRANSPORTER PROTEIN HOMOLOG"/>
    <property type="match status" value="1"/>
</dbReference>
<organism evidence="6 7">
    <name type="scientific">Clostridium felsineum</name>
    <dbReference type="NCBI Taxonomy" id="36839"/>
    <lineage>
        <taxon>Bacteria</taxon>
        <taxon>Bacillati</taxon>
        <taxon>Bacillota</taxon>
        <taxon>Clostridia</taxon>
        <taxon>Eubacteriales</taxon>
        <taxon>Clostridiaceae</taxon>
        <taxon>Clostridium</taxon>
    </lineage>
</organism>
<evidence type="ECO:0000313" key="7">
    <source>
        <dbReference type="Proteomes" id="UP000190951"/>
    </source>
</evidence>
<reference evidence="6 7" key="1">
    <citation type="submission" date="2022-04" db="EMBL/GenBank/DDBJ databases">
        <title>Genome sequence of C. roseum typestrain.</title>
        <authorList>
            <person name="Poehlein A."/>
            <person name="Schoch T."/>
            <person name="Duerre P."/>
            <person name="Daniel R."/>
        </authorList>
    </citation>
    <scope>NUCLEOTIDE SEQUENCE [LARGE SCALE GENOMIC DNA]</scope>
    <source>
        <strain evidence="6 7">DSM 7320</strain>
    </source>
</reference>
<dbReference type="Proteomes" id="UP000190951">
    <property type="component" value="Chromosome"/>
</dbReference>
<dbReference type="InterPro" id="IPR020846">
    <property type="entry name" value="MFS_dom"/>
</dbReference>
<evidence type="ECO:0000256" key="1">
    <source>
        <dbReference type="ARBA" id="ARBA00004651"/>
    </source>
</evidence>
<dbReference type="CDD" id="cd17316">
    <property type="entry name" value="MFS_SV2_like"/>
    <property type="match status" value="1"/>
</dbReference>
<gene>
    <name evidence="6" type="primary">csbC</name>
    <name evidence="6" type="ORF">CROST_019200</name>
</gene>
<keyword evidence="3" id="KW-0812">Transmembrane</keyword>
<dbReference type="EMBL" id="CP096983">
    <property type="protein sequence ID" value="URZ11203.1"/>
    <property type="molecule type" value="Genomic_DNA"/>
</dbReference>
<dbReference type="STRING" id="84029.CROST_00460"/>
<evidence type="ECO:0000313" key="6">
    <source>
        <dbReference type="EMBL" id="URZ11203.1"/>
    </source>
</evidence>
<sequence length="429" mass="47088">MNNSEEKKSSWLPTVAASMANYIDAGSIVAGAAGLSFWTAYLHMTDLQLGALSAFSSNAISAAIGALIGGKLCDKYGRKFIYNCSMIFYMIGVALIVFAHSFPAFFIGYVIIGLSVGFDIPASWTTIAEGAPAKNRAKHCGSAQLAWSAGPVIVYVLSVVLDRYGLLGSRIVFAHLFFVALFTWILRRRVPESASWKAEREREKELRAKGQVVEKAKLKNLFVKTNLRTLLFLVGVYLFWNLAAGTMGFFMPLIYQTVGNVSSKTANLLQAALFALTAGGTYFIFMKLGDKVSRRGIYAVSSIMAIIAWSIFILPQSSMKPFMLVIFVVVYGFSCGFGQQPFYQLWSSELFPTKYRGSAQGVMFFIVRVALGIWSFVIPTIMSKFGFQLAAVCMVGFLIISAAIGVIFAPNTQGRSLEEIEKERYGNAV</sequence>
<dbReference type="Pfam" id="PF07690">
    <property type="entry name" value="MFS_1"/>
    <property type="match status" value="1"/>
</dbReference>
<dbReference type="PROSITE" id="PS50850">
    <property type="entry name" value="MFS"/>
    <property type="match status" value="1"/>
</dbReference>
<keyword evidence="7" id="KW-1185">Reference proteome</keyword>
<dbReference type="KEGG" id="crw:CROST_019200"/>
<dbReference type="InterPro" id="IPR011701">
    <property type="entry name" value="MFS"/>
</dbReference>
<name>A0A1S8LQ18_9CLOT</name>
<dbReference type="InterPro" id="IPR036259">
    <property type="entry name" value="MFS_trans_sf"/>
</dbReference>
<evidence type="ECO:0000256" key="3">
    <source>
        <dbReference type="ARBA" id="ARBA00022692"/>
    </source>
</evidence>
<evidence type="ECO:0000256" key="4">
    <source>
        <dbReference type="ARBA" id="ARBA00022989"/>
    </source>
</evidence>
<dbReference type="Gene3D" id="1.20.1250.20">
    <property type="entry name" value="MFS general substrate transporter like domains"/>
    <property type="match status" value="1"/>
</dbReference>
<dbReference type="RefSeq" id="WP_077835464.1">
    <property type="nucleotide sequence ID" value="NZ_CP096983.1"/>
</dbReference>
<dbReference type="SUPFAM" id="SSF103473">
    <property type="entry name" value="MFS general substrate transporter"/>
    <property type="match status" value="1"/>
</dbReference>